<dbReference type="Proteomes" id="UP001529510">
    <property type="component" value="Unassembled WGS sequence"/>
</dbReference>
<organism evidence="2 3">
    <name type="scientific">Cirrhinus mrigala</name>
    <name type="common">Mrigala</name>
    <dbReference type="NCBI Taxonomy" id="683832"/>
    <lineage>
        <taxon>Eukaryota</taxon>
        <taxon>Metazoa</taxon>
        <taxon>Chordata</taxon>
        <taxon>Craniata</taxon>
        <taxon>Vertebrata</taxon>
        <taxon>Euteleostomi</taxon>
        <taxon>Actinopterygii</taxon>
        <taxon>Neopterygii</taxon>
        <taxon>Teleostei</taxon>
        <taxon>Ostariophysi</taxon>
        <taxon>Cypriniformes</taxon>
        <taxon>Cyprinidae</taxon>
        <taxon>Labeoninae</taxon>
        <taxon>Labeonini</taxon>
        <taxon>Cirrhinus</taxon>
    </lineage>
</organism>
<keyword evidence="3" id="KW-1185">Reference proteome</keyword>
<dbReference type="EMBL" id="JAMKFB020000020">
    <property type="protein sequence ID" value="KAL0164994.1"/>
    <property type="molecule type" value="Genomic_DNA"/>
</dbReference>
<accession>A0ABD0NT46</accession>
<proteinExistence type="predicted"/>
<evidence type="ECO:0000313" key="2">
    <source>
        <dbReference type="EMBL" id="KAL0164994.1"/>
    </source>
</evidence>
<dbReference type="PANTHER" id="PTHR31075:SF2">
    <property type="entry name" value="CENTROSOMAL PROTEIN OF 85 KDA-LIKE"/>
    <property type="match status" value="1"/>
</dbReference>
<reference evidence="2 3" key="1">
    <citation type="submission" date="2024-05" db="EMBL/GenBank/DDBJ databases">
        <title>Genome sequencing and assembly of Indian major carp, Cirrhinus mrigala (Hamilton, 1822).</title>
        <authorList>
            <person name="Mohindra V."/>
            <person name="Chowdhury L.M."/>
            <person name="Lal K."/>
            <person name="Jena J.K."/>
        </authorList>
    </citation>
    <scope>NUCLEOTIDE SEQUENCE [LARGE SCALE GENOMIC DNA]</scope>
    <source>
        <strain evidence="2">CM1030</strain>
        <tissue evidence="2">Blood</tissue>
    </source>
</reference>
<evidence type="ECO:0000313" key="3">
    <source>
        <dbReference type="Proteomes" id="UP001529510"/>
    </source>
</evidence>
<evidence type="ECO:0000256" key="1">
    <source>
        <dbReference type="SAM" id="MobiDB-lite"/>
    </source>
</evidence>
<name>A0ABD0NT46_CIRMR</name>
<dbReference type="InterPro" id="IPR040210">
    <property type="entry name" value="Cep85/Cep85L"/>
</dbReference>
<protein>
    <submittedName>
        <fullName evidence="2">Uncharacterized protein</fullName>
    </submittedName>
</protein>
<feature type="non-terminal residue" evidence="2">
    <location>
        <position position="51"/>
    </location>
</feature>
<feature type="region of interest" description="Disordered" evidence="1">
    <location>
        <begin position="1"/>
        <end position="26"/>
    </location>
</feature>
<sequence>MKTRDRYISSLKKKCQREQEQNQEKQQRIETLEKYLADLPSLDEVQTQAQQ</sequence>
<comment type="caution">
    <text evidence="2">The sequence shown here is derived from an EMBL/GenBank/DDBJ whole genome shotgun (WGS) entry which is preliminary data.</text>
</comment>
<feature type="compositionally biased region" description="Basic and acidic residues" evidence="1">
    <location>
        <begin position="16"/>
        <end position="26"/>
    </location>
</feature>
<dbReference type="AlphaFoldDB" id="A0ABD0NT46"/>
<dbReference type="PANTHER" id="PTHR31075">
    <property type="entry name" value="CENTROSOMAL PROTEIN OF 85 KDA"/>
    <property type="match status" value="1"/>
</dbReference>
<gene>
    <name evidence="2" type="ORF">M9458_040747</name>
</gene>